<dbReference type="Proteomes" id="UP000692954">
    <property type="component" value="Unassembled WGS sequence"/>
</dbReference>
<dbReference type="PANTHER" id="PTHR21567:SF87">
    <property type="entry name" value="CRESCERIN-LIKE PROTEIN CHE-12"/>
    <property type="match status" value="1"/>
</dbReference>
<keyword evidence="4" id="KW-1185">Reference proteome</keyword>
<dbReference type="SMART" id="SM01349">
    <property type="entry name" value="TOG"/>
    <property type="match status" value="3"/>
</dbReference>
<dbReference type="InterPro" id="IPR034085">
    <property type="entry name" value="TOG"/>
</dbReference>
<organism evidence="3 4">
    <name type="scientific">Paramecium sonneborni</name>
    <dbReference type="NCBI Taxonomy" id="65129"/>
    <lineage>
        <taxon>Eukaryota</taxon>
        <taxon>Sar</taxon>
        <taxon>Alveolata</taxon>
        <taxon>Ciliophora</taxon>
        <taxon>Intramacronucleata</taxon>
        <taxon>Oligohymenophorea</taxon>
        <taxon>Peniculida</taxon>
        <taxon>Parameciidae</taxon>
        <taxon>Paramecium</taxon>
    </lineage>
</organism>
<feature type="domain" description="TOG" evidence="2">
    <location>
        <begin position="183"/>
        <end position="402"/>
    </location>
</feature>
<dbReference type="GO" id="GO:0000226">
    <property type="term" value="P:microtubule cytoskeleton organization"/>
    <property type="evidence" value="ECO:0007669"/>
    <property type="project" value="TreeGrafter"/>
</dbReference>
<dbReference type="Pfam" id="PF12348">
    <property type="entry name" value="CLASP_N"/>
    <property type="match status" value="1"/>
</dbReference>
<dbReference type="GO" id="GO:0005881">
    <property type="term" value="C:cytoplasmic microtubule"/>
    <property type="evidence" value="ECO:0007669"/>
    <property type="project" value="TreeGrafter"/>
</dbReference>
<protein>
    <recommendedName>
        <fullName evidence="2">TOG domain-containing protein</fullName>
    </recommendedName>
</protein>
<evidence type="ECO:0000256" key="1">
    <source>
        <dbReference type="SAM" id="MobiDB-lite"/>
    </source>
</evidence>
<dbReference type="GO" id="GO:0008017">
    <property type="term" value="F:microtubule binding"/>
    <property type="evidence" value="ECO:0007669"/>
    <property type="project" value="TreeGrafter"/>
</dbReference>
<feature type="compositionally biased region" description="Polar residues" evidence="1">
    <location>
        <begin position="510"/>
        <end position="520"/>
    </location>
</feature>
<reference evidence="3" key="1">
    <citation type="submission" date="2021-01" db="EMBL/GenBank/DDBJ databases">
        <authorList>
            <consortium name="Genoscope - CEA"/>
            <person name="William W."/>
        </authorList>
    </citation>
    <scope>NUCLEOTIDE SEQUENCE</scope>
</reference>
<feature type="region of interest" description="Disordered" evidence="1">
    <location>
        <begin position="403"/>
        <end position="438"/>
    </location>
</feature>
<feature type="domain" description="TOG" evidence="2">
    <location>
        <begin position="807"/>
        <end position="1013"/>
    </location>
</feature>
<evidence type="ECO:0000313" key="4">
    <source>
        <dbReference type="Proteomes" id="UP000692954"/>
    </source>
</evidence>
<sequence length="1013" mass="116906">MLNELIQLFCSNSTHSSELFYNATLQLNEFLDKKEIVRCFPRVSENLGDQLPNLRKASHQLFQAYIRVNESFDAVLSAMLSRGLVHPNWLVRQKNINSLQSLFLSEGQHLDTDSTIVKNMVEMLLGKLSDSNIAVCKATEQTLISLITLNSYKQCHAQLPFGIQSQVEQFVDQMKLANQIRHDLKFKDPTSNGLPFEKLEDLKDTQWQMRAEAIQRIYEELQDVVLTPLQVEVLFEHIVNLVNDHNFNIVLTTLQIMQRCLQFNIVKSSNIVNIYTKLGDSKSAIRTAVRQVLVMYLQKIGDAELLIQILQQPNKNSFYKEELLDLLVDLVQRNKMLLSQYLELAIKEVAPFLEDQKQKLRFKAIETLTQLTTLNQALTKRVFSQLGITEDLFNQIDVSTASSNKSDLPQLRFKKEQRAEQREQVEQKDYSQSLPEPKNKQQFDIPIFQSQQQGYIPTIISQPQKQQRSAQKPESHPQSSSVEFRNLQQQQEYNQPPATQQSKPFRIVKNPQQDIPDQETGLTYTKPFQRKPKAEADKTFQPIYLDSVTPLDQPEQVLKNLLNDLRYDDWNRQFEALNNLRRLAKHNTELLRKSINFTQILQEMVKQIENLRSGVSKNALISLQELSDIYKKDLDCVMDQALQKLIKKAIDLNTFISEEVRKALISLLQNCTESKSISLISQVYQSKSIAVKVNICYALNNLLDPNKQYFEKMLQILCLYACDQGQEVRQIAKEGLLSLINQIDKRELEQLVIKLAPDGECKRIMTIINGESTTTSEFRKFGTTQTKEAKTPELRNRTPNAKKLSADFEQMPNYMNQAELAKDWKQKKDAIDWLCNFAKKEAQSLNGHKYSNKFLDLLCKLIDDGNKNIALYTCEQFIQLVEALKLPIQNNYVNIWNGVFKVVSSTNNQVRQSAESLFHELMIHIDIQYSLPQIQHLILYGPAKSKGIAITMLANFVQQFYDERPQLVVKYLVPLAKKLQEEQKPDIKIASQKLFQQLVSICPNDVAHLKLLK</sequence>
<accession>A0A8S1RGX8</accession>
<evidence type="ECO:0000313" key="3">
    <source>
        <dbReference type="EMBL" id="CAD8126135.1"/>
    </source>
</evidence>
<dbReference type="InterPro" id="IPR024395">
    <property type="entry name" value="CLASP_N_dom"/>
</dbReference>
<dbReference type="AlphaFoldDB" id="A0A8S1RGX8"/>
<feature type="domain" description="TOG" evidence="2">
    <location>
        <begin position="546"/>
        <end position="777"/>
    </location>
</feature>
<gene>
    <name evidence="3" type="ORF">PSON_ATCC_30995.1.T1650028</name>
</gene>
<proteinExistence type="predicted"/>
<evidence type="ECO:0000259" key="2">
    <source>
        <dbReference type="SMART" id="SM01349"/>
    </source>
</evidence>
<comment type="caution">
    <text evidence="3">The sequence shown here is derived from an EMBL/GenBank/DDBJ whole genome shotgun (WGS) entry which is preliminary data.</text>
</comment>
<dbReference type="EMBL" id="CAJJDN010000165">
    <property type="protein sequence ID" value="CAD8126135.1"/>
    <property type="molecule type" value="Genomic_DNA"/>
</dbReference>
<dbReference type="OrthoDB" id="289498at2759"/>
<feature type="region of interest" description="Disordered" evidence="1">
    <location>
        <begin position="462"/>
        <end position="520"/>
    </location>
</feature>
<feature type="compositionally biased region" description="Polar residues" evidence="1">
    <location>
        <begin position="462"/>
        <end position="503"/>
    </location>
</feature>
<feature type="compositionally biased region" description="Basic and acidic residues" evidence="1">
    <location>
        <begin position="413"/>
        <end position="429"/>
    </location>
</feature>
<name>A0A8S1RGX8_9CILI</name>
<dbReference type="PANTHER" id="PTHR21567">
    <property type="entry name" value="CLASP"/>
    <property type="match status" value="1"/>
</dbReference>